<protein>
    <submittedName>
        <fullName evidence="1">G-type lectin S-receptor-like serine/threonine-protein kinase</fullName>
    </submittedName>
</protein>
<keyword evidence="2" id="KW-1185">Reference proteome</keyword>
<reference evidence="1 2" key="1">
    <citation type="journal article" date="2022" name="Plant J.">
        <title>Chromosome-level genome of Camellia lanceoleosa provides a valuable resource for understanding genome evolution and self-incompatibility.</title>
        <authorList>
            <person name="Gong W."/>
            <person name="Xiao S."/>
            <person name="Wang L."/>
            <person name="Liao Z."/>
            <person name="Chang Y."/>
            <person name="Mo W."/>
            <person name="Hu G."/>
            <person name="Li W."/>
            <person name="Zhao G."/>
            <person name="Zhu H."/>
            <person name="Hu X."/>
            <person name="Ji K."/>
            <person name="Xiang X."/>
            <person name="Song Q."/>
            <person name="Yuan D."/>
            <person name="Jin S."/>
            <person name="Zhang L."/>
        </authorList>
    </citation>
    <scope>NUCLEOTIDE SEQUENCE [LARGE SCALE GENOMIC DNA]</scope>
    <source>
        <strain evidence="1">SQ_2022a</strain>
    </source>
</reference>
<dbReference type="EMBL" id="CM045764">
    <property type="protein sequence ID" value="KAI8007313.1"/>
    <property type="molecule type" value="Genomic_DNA"/>
</dbReference>
<name>A0ACC0H340_9ERIC</name>
<proteinExistence type="predicted"/>
<sequence length="1004" mass="112642">MICKSHAINCLHLLCSLLLLLCSCLHYCAARDTITAGNPINSTSNETLISDGKRFKLSFLNISGHRYVGIQYYTWQPPEIVWVFNRDNPLPDSATGFFGIKNGNLALWNESGISYFSTSIRSSRSTAKLLDSGNLVVRDDQSGKSLWESFNNPTDTFLPGMNMTANLKLTSWTDHDDPTSGDYIFQQNDVKNGYIVCKSHEVHWKSREKDSFNNYSNLNDAVAVFLNPSKNVTVRNNTRLLMNSTGQVQYYFWSDGEPGPSGWSLIWFEPRDECSVYNACGKFGSCNINNKNRWLCKCLPGFKPSSQDSWDSGDFSSGCTRKSAICGGDKEMFLNLTMMKVGKPDTLLSEVQNEERCRKECLDNCQLQCQAYSYSEANNTRRDVPRHRCWIWTSVLSNLQEEYATDAHNISVRVVASSIGSTNRSCETCGTNIIPYPLSTGPNCGDPMYSNFFCNYLTGQVNFQTLGGTFRVKNINPETRKFVIEAKAKDRCGAENSKSKDLQLSPSSPFRVLNLCYGGMQLGNGNDVELDWNSPLEPLCTSAIDCMDWPNSSCNATRDVKGRCHCNANYQWNGTILACTQVSSGGSGQSGSTDLKTGVILPVVLCMFVLLCIISLIFCRRRMAATRQESRERREGSQALRMYDMERNVKNFIDSSEFKEDDKKGIDVPFFDLESILEATNYFSNENKLGEGGFGPVYKGIFPGGQEIAIKRLSSHSGQGLEEFKNEVVLIAKLQHRNLVRLLGYCIKGNEKILLYEYMPNKSLDTFIFDRTLCLSLDWEKRFDIILGIARGLLYLHQDSRLRIIHRDLKTSNILLDEEMNPKISDFGLARIVKGKETEANTMRIVGTYGYMSPEYALDGLFSVKSDVFSFGVIVLEIVSGKRNTGFYQSKEALNLLGYAWRLWNEEKALDLMDRTLVESCNRGEVLKCINVGFLCVQEDPSDRPNASNVLSMLTSETAIPLPNPKEPAFVAKKWISSGPSSSFDKPETSSSNNELTVSIEPGR</sequence>
<dbReference type="Proteomes" id="UP001060215">
    <property type="component" value="Chromosome 7"/>
</dbReference>
<gene>
    <name evidence="1" type="ORF">LOK49_LG07G02359</name>
</gene>
<evidence type="ECO:0000313" key="2">
    <source>
        <dbReference type="Proteomes" id="UP001060215"/>
    </source>
</evidence>
<accession>A0ACC0H340</accession>
<comment type="caution">
    <text evidence="1">The sequence shown here is derived from an EMBL/GenBank/DDBJ whole genome shotgun (WGS) entry which is preliminary data.</text>
</comment>
<evidence type="ECO:0000313" key="1">
    <source>
        <dbReference type="EMBL" id="KAI8007313.1"/>
    </source>
</evidence>
<organism evidence="1 2">
    <name type="scientific">Camellia lanceoleosa</name>
    <dbReference type="NCBI Taxonomy" id="1840588"/>
    <lineage>
        <taxon>Eukaryota</taxon>
        <taxon>Viridiplantae</taxon>
        <taxon>Streptophyta</taxon>
        <taxon>Embryophyta</taxon>
        <taxon>Tracheophyta</taxon>
        <taxon>Spermatophyta</taxon>
        <taxon>Magnoliopsida</taxon>
        <taxon>eudicotyledons</taxon>
        <taxon>Gunneridae</taxon>
        <taxon>Pentapetalae</taxon>
        <taxon>asterids</taxon>
        <taxon>Ericales</taxon>
        <taxon>Theaceae</taxon>
        <taxon>Camellia</taxon>
    </lineage>
</organism>